<dbReference type="AlphaFoldDB" id="A0A559IWV1"/>
<dbReference type="PANTHER" id="PTHR43599:SF3">
    <property type="entry name" value="SI:DKEY-6E2.2"/>
    <property type="match status" value="1"/>
</dbReference>
<dbReference type="InterPro" id="IPR050089">
    <property type="entry name" value="SAICAR_synthetase"/>
</dbReference>
<keyword evidence="5 7" id="KW-0067">ATP-binding</keyword>
<proteinExistence type="inferred from homology"/>
<comment type="catalytic activity">
    <reaction evidence="6 7">
        <text>5-amino-1-(5-phospho-D-ribosyl)imidazole-4-carboxylate + L-aspartate + ATP = (2S)-2-[5-amino-1-(5-phospho-beta-D-ribosyl)imidazole-4-carboxamido]succinate + ADP + phosphate + 2 H(+)</text>
        <dbReference type="Rhea" id="RHEA:22628"/>
        <dbReference type="ChEBI" id="CHEBI:15378"/>
        <dbReference type="ChEBI" id="CHEBI:29991"/>
        <dbReference type="ChEBI" id="CHEBI:30616"/>
        <dbReference type="ChEBI" id="CHEBI:43474"/>
        <dbReference type="ChEBI" id="CHEBI:58443"/>
        <dbReference type="ChEBI" id="CHEBI:77657"/>
        <dbReference type="ChEBI" id="CHEBI:456216"/>
        <dbReference type="EC" id="6.3.2.6"/>
    </reaction>
</comment>
<protein>
    <recommendedName>
        <fullName evidence="7">Phosphoribosylaminoimidazole-succinocarboxamide synthase</fullName>
        <ecNumber evidence="7">6.3.2.6</ecNumber>
    </recommendedName>
    <alternativeName>
        <fullName evidence="7">SAICAR synthetase</fullName>
    </alternativeName>
</protein>
<dbReference type="InterPro" id="IPR018236">
    <property type="entry name" value="SAICAR_synthetase_CS"/>
</dbReference>
<dbReference type="Proteomes" id="UP000318102">
    <property type="component" value="Unassembled WGS sequence"/>
</dbReference>
<evidence type="ECO:0000256" key="3">
    <source>
        <dbReference type="ARBA" id="ARBA00022741"/>
    </source>
</evidence>
<dbReference type="EMBL" id="VNJK01000001">
    <property type="protein sequence ID" value="TVX92066.1"/>
    <property type="molecule type" value="Genomic_DNA"/>
</dbReference>
<dbReference type="GO" id="GO:0004639">
    <property type="term" value="F:phosphoribosylaminoimidazolesuccinocarboxamide synthase activity"/>
    <property type="evidence" value="ECO:0007669"/>
    <property type="project" value="UniProtKB-UniRule"/>
</dbReference>
<evidence type="ECO:0000256" key="6">
    <source>
        <dbReference type="ARBA" id="ARBA00048475"/>
    </source>
</evidence>
<gene>
    <name evidence="7" type="primary">purC</name>
    <name evidence="9" type="ORF">FPZ44_02745</name>
</gene>
<keyword evidence="10" id="KW-1185">Reference proteome</keyword>
<comment type="similarity">
    <text evidence="7">Belongs to the SAICAR synthetase family.</text>
</comment>
<dbReference type="PROSITE" id="PS01057">
    <property type="entry name" value="SAICAR_SYNTHETASE_1"/>
    <property type="match status" value="1"/>
</dbReference>
<dbReference type="Gene3D" id="3.30.470.20">
    <property type="entry name" value="ATP-grasp fold, B domain"/>
    <property type="match status" value="1"/>
</dbReference>
<evidence type="ECO:0000256" key="2">
    <source>
        <dbReference type="ARBA" id="ARBA00022598"/>
    </source>
</evidence>
<dbReference type="HAMAP" id="MF_00137">
    <property type="entry name" value="SAICAR_synth"/>
    <property type="match status" value="1"/>
</dbReference>
<dbReference type="RefSeq" id="WP_144987162.1">
    <property type="nucleotide sequence ID" value="NZ_VNJK01000001.1"/>
</dbReference>
<organism evidence="9 10">
    <name type="scientific">Paenibacillus agilis</name>
    <dbReference type="NCBI Taxonomy" id="3020863"/>
    <lineage>
        <taxon>Bacteria</taxon>
        <taxon>Bacillati</taxon>
        <taxon>Bacillota</taxon>
        <taxon>Bacilli</taxon>
        <taxon>Bacillales</taxon>
        <taxon>Paenibacillaceae</taxon>
        <taxon>Paenibacillus</taxon>
    </lineage>
</organism>
<comment type="caution">
    <text evidence="9">The sequence shown here is derived from an EMBL/GenBank/DDBJ whole genome shotgun (WGS) entry which is preliminary data.</text>
</comment>
<name>A0A559IWV1_9BACL</name>
<evidence type="ECO:0000259" key="8">
    <source>
        <dbReference type="Pfam" id="PF01259"/>
    </source>
</evidence>
<evidence type="ECO:0000313" key="9">
    <source>
        <dbReference type="EMBL" id="TVX92066.1"/>
    </source>
</evidence>
<keyword evidence="2 7" id="KW-0436">Ligase</keyword>
<dbReference type="EC" id="6.3.2.6" evidence="7"/>
<evidence type="ECO:0000256" key="7">
    <source>
        <dbReference type="HAMAP-Rule" id="MF_00137"/>
    </source>
</evidence>
<evidence type="ECO:0000256" key="4">
    <source>
        <dbReference type="ARBA" id="ARBA00022755"/>
    </source>
</evidence>
<dbReference type="UniPathway" id="UPA00074">
    <property type="reaction ID" value="UER00131"/>
</dbReference>
<accession>A0A559IWV1</accession>
<sequence>MYQTGRLHTCGKSKTIHYSAEKDNQFVVSFLDSATSYTYKKNALVQGTGKQRCSISSFLFKLLESRGIRTHYIDNNEHGQMLVEPLEMIKLEVIARNYAAGSIVRNYPVQHGHPFNPPILKLDMKFGNDPMLNSDYILAFKIATEKEIKVIRELAFEVNSILSSVFKESGLLLVDFKFEVGRLENGDIIVGDEISPDGMRLWDSETLESIDKDVFRFGTGDLFEKYQEVSSRLMEELV</sequence>
<keyword evidence="4 7" id="KW-0658">Purine biosynthesis</keyword>
<dbReference type="Gene3D" id="3.30.200.20">
    <property type="entry name" value="Phosphorylase Kinase, domain 1"/>
    <property type="match status" value="1"/>
</dbReference>
<dbReference type="PANTHER" id="PTHR43599">
    <property type="entry name" value="MULTIFUNCTIONAL PROTEIN ADE2"/>
    <property type="match status" value="1"/>
</dbReference>
<dbReference type="OrthoDB" id="9801549at2"/>
<dbReference type="InterPro" id="IPR028923">
    <property type="entry name" value="SAICAR_synt/ADE2_N"/>
</dbReference>
<evidence type="ECO:0000256" key="1">
    <source>
        <dbReference type="ARBA" id="ARBA00004672"/>
    </source>
</evidence>
<dbReference type="GO" id="GO:0005524">
    <property type="term" value="F:ATP binding"/>
    <property type="evidence" value="ECO:0007669"/>
    <property type="project" value="UniProtKB-KW"/>
</dbReference>
<dbReference type="Pfam" id="PF01259">
    <property type="entry name" value="SAICAR_synt"/>
    <property type="match status" value="1"/>
</dbReference>
<comment type="pathway">
    <text evidence="1 7">Purine metabolism; IMP biosynthesis via de novo pathway; 5-amino-1-(5-phospho-D-ribosyl)imidazole-4-carboxamide from 5-amino-1-(5-phospho-D-ribosyl)imidazole-4-carboxylate: step 1/2.</text>
</comment>
<feature type="domain" description="SAICAR synthetase/ADE2 N-terminal" evidence="8">
    <location>
        <begin position="10"/>
        <end position="232"/>
    </location>
</feature>
<reference evidence="9 10" key="1">
    <citation type="submission" date="2019-07" db="EMBL/GenBank/DDBJ databases">
        <authorList>
            <person name="Kim J."/>
        </authorList>
    </citation>
    <scope>NUCLEOTIDE SEQUENCE [LARGE SCALE GENOMIC DNA]</scope>
    <source>
        <strain evidence="9 10">N4</strain>
    </source>
</reference>
<evidence type="ECO:0000313" key="10">
    <source>
        <dbReference type="Proteomes" id="UP000318102"/>
    </source>
</evidence>
<keyword evidence="3 7" id="KW-0547">Nucleotide-binding</keyword>
<evidence type="ECO:0000256" key="5">
    <source>
        <dbReference type="ARBA" id="ARBA00022840"/>
    </source>
</evidence>
<dbReference type="GO" id="GO:0006189">
    <property type="term" value="P:'de novo' IMP biosynthetic process"/>
    <property type="evidence" value="ECO:0007669"/>
    <property type="project" value="UniProtKB-UniRule"/>
</dbReference>
<dbReference type="SUPFAM" id="SSF56104">
    <property type="entry name" value="SAICAR synthase-like"/>
    <property type="match status" value="1"/>
</dbReference>